<dbReference type="OrthoDB" id="6500128at2759"/>
<dbReference type="GO" id="GO:0016887">
    <property type="term" value="F:ATP hydrolysis activity"/>
    <property type="evidence" value="ECO:0007669"/>
    <property type="project" value="InterPro"/>
</dbReference>
<dbReference type="Pfam" id="PF00005">
    <property type="entry name" value="ABC_tran"/>
    <property type="match status" value="1"/>
</dbReference>
<dbReference type="GO" id="GO:0005524">
    <property type="term" value="F:ATP binding"/>
    <property type="evidence" value="ECO:0007669"/>
    <property type="project" value="InterPro"/>
</dbReference>
<name>A0A2C6KE87_9APIC</name>
<dbReference type="EMBL" id="MIGC01011193">
    <property type="protein sequence ID" value="PHJ14805.1"/>
    <property type="molecule type" value="Genomic_DNA"/>
</dbReference>
<dbReference type="VEuPathDB" id="ToxoDB:CSUI_011385"/>
<accession>A0A2C6KE87</accession>
<sequence length="145" mass="16320">MDQGETVALVGASGCGKSTLVQLLERFYDLVRDDETSVTVTKTYPTTPSLSIDQYRQNPSMKRPQGERSHRKDEDEKKKSHTPFTTEMDQGDLPKNGRITFDHTDIRDINIKSLRSLIGLVGQEPTLFSMSVEENIKYAKPDASL</sequence>
<dbReference type="InterPro" id="IPR027417">
    <property type="entry name" value="P-loop_NTPase"/>
</dbReference>
<keyword evidence="4" id="KW-1185">Reference proteome</keyword>
<feature type="compositionally biased region" description="Polar residues" evidence="1">
    <location>
        <begin position="50"/>
        <end position="60"/>
    </location>
</feature>
<dbReference type="SUPFAM" id="SSF52540">
    <property type="entry name" value="P-loop containing nucleoside triphosphate hydrolases"/>
    <property type="match status" value="1"/>
</dbReference>
<reference evidence="3 4" key="1">
    <citation type="journal article" date="2017" name="Int. J. Parasitol.">
        <title>The genome of the protozoan parasite Cystoisospora suis and a reverse vaccinology approach to identify vaccine candidates.</title>
        <authorList>
            <person name="Palmieri N."/>
            <person name="Shrestha A."/>
            <person name="Ruttkowski B."/>
            <person name="Beck T."/>
            <person name="Vogl C."/>
            <person name="Tomley F."/>
            <person name="Blake D.P."/>
            <person name="Joachim A."/>
        </authorList>
    </citation>
    <scope>NUCLEOTIDE SEQUENCE [LARGE SCALE GENOMIC DNA]</scope>
    <source>
        <strain evidence="3 4">Wien I</strain>
    </source>
</reference>
<gene>
    <name evidence="3" type="ORF">CSUI_011385</name>
</gene>
<comment type="caution">
    <text evidence="3">The sequence shown here is derived from an EMBL/GenBank/DDBJ whole genome shotgun (WGS) entry which is preliminary data.</text>
</comment>
<dbReference type="RefSeq" id="XP_067916540.1">
    <property type="nucleotide sequence ID" value="XM_068071484.1"/>
</dbReference>
<organism evidence="3 4">
    <name type="scientific">Cystoisospora suis</name>
    <dbReference type="NCBI Taxonomy" id="483139"/>
    <lineage>
        <taxon>Eukaryota</taxon>
        <taxon>Sar</taxon>
        <taxon>Alveolata</taxon>
        <taxon>Apicomplexa</taxon>
        <taxon>Conoidasida</taxon>
        <taxon>Coccidia</taxon>
        <taxon>Eucoccidiorida</taxon>
        <taxon>Eimeriorina</taxon>
        <taxon>Sarcocystidae</taxon>
        <taxon>Cystoisospora</taxon>
    </lineage>
</organism>
<dbReference type="CDD" id="cd00267">
    <property type="entry name" value="ABC_ATPase"/>
    <property type="match status" value="1"/>
</dbReference>
<evidence type="ECO:0000313" key="4">
    <source>
        <dbReference type="Proteomes" id="UP000221165"/>
    </source>
</evidence>
<dbReference type="PANTHER" id="PTHR43394">
    <property type="entry name" value="ATP-DEPENDENT PERMEASE MDL1, MITOCHONDRIAL"/>
    <property type="match status" value="1"/>
</dbReference>
<keyword evidence="3" id="KW-0812">Transmembrane</keyword>
<dbReference type="GeneID" id="94434695"/>
<protein>
    <submittedName>
        <fullName evidence="3">Abc transporter transmembrane region domain-containing protein</fullName>
    </submittedName>
</protein>
<feature type="compositionally biased region" description="Basic and acidic residues" evidence="1">
    <location>
        <begin position="64"/>
        <end position="78"/>
    </location>
</feature>
<dbReference type="InterPro" id="IPR039421">
    <property type="entry name" value="Type_1_exporter"/>
</dbReference>
<dbReference type="InterPro" id="IPR003439">
    <property type="entry name" value="ABC_transporter-like_ATP-bd"/>
</dbReference>
<dbReference type="GO" id="GO:0090374">
    <property type="term" value="P:oligopeptide export from mitochondrion"/>
    <property type="evidence" value="ECO:0007669"/>
    <property type="project" value="TreeGrafter"/>
</dbReference>
<proteinExistence type="predicted"/>
<feature type="non-terminal residue" evidence="3">
    <location>
        <position position="145"/>
    </location>
</feature>
<evidence type="ECO:0000313" key="3">
    <source>
        <dbReference type="EMBL" id="PHJ14805.1"/>
    </source>
</evidence>
<dbReference type="AlphaFoldDB" id="A0A2C6KE87"/>
<dbReference type="PANTHER" id="PTHR43394:SF1">
    <property type="entry name" value="ATP-BINDING CASSETTE SUB-FAMILY B MEMBER 10, MITOCHONDRIAL"/>
    <property type="match status" value="1"/>
</dbReference>
<feature type="domain" description="ABC transporter" evidence="2">
    <location>
        <begin position="2"/>
        <end position="46"/>
    </location>
</feature>
<dbReference type="Proteomes" id="UP000221165">
    <property type="component" value="Unassembled WGS sequence"/>
</dbReference>
<evidence type="ECO:0000256" key="1">
    <source>
        <dbReference type="SAM" id="MobiDB-lite"/>
    </source>
</evidence>
<dbReference type="GO" id="GO:0005743">
    <property type="term" value="C:mitochondrial inner membrane"/>
    <property type="evidence" value="ECO:0007669"/>
    <property type="project" value="TreeGrafter"/>
</dbReference>
<evidence type="ECO:0000259" key="2">
    <source>
        <dbReference type="Pfam" id="PF00005"/>
    </source>
</evidence>
<feature type="region of interest" description="Disordered" evidence="1">
    <location>
        <begin position="42"/>
        <end position="99"/>
    </location>
</feature>
<dbReference type="Gene3D" id="3.40.50.300">
    <property type="entry name" value="P-loop containing nucleotide triphosphate hydrolases"/>
    <property type="match status" value="1"/>
</dbReference>
<keyword evidence="3" id="KW-0472">Membrane</keyword>
<dbReference type="GO" id="GO:0015421">
    <property type="term" value="F:ABC-type oligopeptide transporter activity"/>
    <property type="evidence" value="ECO:0007669"/>
    <property type="project" value="TreeGrafter"/>
</dbReference>